<dbReference type="RefSeq" id="WP_243072070.1">
    <property type="nucleotide sequence ID" value="NZ_JAIVFL010000001.1"/>
</dbReference>
<accession>A0ABS9YXE1</accession>
<dbReference type="Proteomes" id="UP001139068">
    <property type="component" value="Unassembled WGS sequence"/>
</dbReference>
<organism evidence="2 3">
    <name type="scientific">Candidatus Mycolicibacterium alkanivorans</name>
    <dbReference type="NCBI Taxonomy" id="2954114"/>
    <lineage>
        <taxon>Bacteria</taxon>
        <taxon>Bacillati</taxon>
        <taxon>Actinomycetota</taxon>
        <taxon>Actinomycetes</taxon>
        <taxon>Mycobacteriales</taxon>
        <taxon>Mycobacteriaceae</taxon>
        <taxon>Mycolicibacterium</taxon>
    </lineage>
</organism>
<sequence length="112" mass="11626">MQDVASGEMAPKVSLSGESRVVAMQVDLRRSEPPPVPYAHQPNTGEFSSGGLAFGTAEAQSPLRHLLVEDVLGGSEGLGSQITEIPPCLEAIGIAPALRFDDTALAQSAVDI</sequence>
<reference evidence="2" key="1">
    <citation type="journal article" date="2022" name="ISME J.">
        <title>Identification of active gaseous-alkane degraders at natural gas seeps.</title>
        <authorList>
            <person name="Farhan Ul Haque M."/>
            <person name="Hernandez M."/>
            <person name="Crombie A.T."/>
            <person name="Murrell J.C."/>
        </authorList>
    </citation>
    <scope>NUCLEOTIDE SEQUENCE</scope>
    <source>
        <strain evidence="2">ANDR5</strain>
    </source>
</reference>
<keyword evidence="3" id="KW-1185">Reference proteome</keyword>
<comment type="caution">
    <text evidence="2">The sequence shown here is derived from an EMBL/GenBank/DDBJ whole genome shotgun (WGS) entry which is preliminary data.</text>
</comment>
<name>A0ABS9YXE1_9MYCO</name>
<gene>
    <name evidence="2" type="ORF">K9U37_13280</name>
</gene>
<evidence type="ECO:0000313" key="2">
    <source>
        <dbReference type="EMBL" id="MCI4675797.1"/>
    </source>
</evidence>
<protein>
    <submittedName>
        <fullName evidence="2">Uncharacterized protein</fullName>
    </submittedName>
</protein>
<dbReference type="EMBL" id="JAIVFL010000001">
    <property type="protein sequence ID" value="MCI4675797.1"/>
    <property type="molecule type" value="Genomic_DNA"/>
</dbReference>
<proteinExistence type="predicted"/>
<evidence type="ECO:0000256" key="1">
    <source>
        <dbReference type="SAM" id="MobiDB-lite"/>
    </source>
</evidence>
<feature type="region of interest" description="Disordered" evidence="1">
    <location>
        <begin position="31"/>
        <end position="53"/>
    </location>
</feature>
<evidence type="ECO:0000313" key="3">
    <source>
        <dbReference type="Proteomes" id="UP001139068"/>
    </source>
</evidence>